<dbReference type="OrthoDB" id="10434964at2759"/>
<dbReference type="Proteomes" id="UP000308671">
    <property type="component" value="Unassembled WGS sequence"/>
</dbReference>
<accession>A0A4S8QYI8</accession>
<dbReference type="AlphaFoldDB" id="A0A4S8QYI8"/>
<evidence type="ECO:0000313" key="2">
    <source>
        <dbReference type="EMBL" id="THV46749.1"/>
    </source>
</evidence>
<name>A0A4S8QYI8_9HELO</name>
<keyword evidence="3" id="KW-1185">Reference proteome</keyword>
<sequence>MPSSNSQVNLTMVEVRPGEYRLMPTFPAPTPSTPHSINPTPTPTTLAPAGVRFWIDDPGTGDEGRIKDLHEAGLHGL</sequence>
<evidence type="ECO:0000313" key="3">
    <source>
        <dbReference type="Proteomes" id="UP000308671"/>
    </source>
</evidence>
<protein>
    <submittedName>
        <fullName evidence="2">Uncharacterized protein</fullName>
    </submittedName>
</protein>
<reference evidence="2 3" key="1">
    <citation type="submission" date="2017-12" db="EMBL/GenBank/DDBJ databases">
        <title>Comparative genomics of Botrytis spp.</title>
        <authorList>
            <person name="Valero-Jimenez C.A."/>
            <person name="Tapia P."/>
            <person name="Veloso J."/>
            <person name="Silva-Moreno E."/>
            <person name="Staats M."/>
            <person name="Valdes J.H."/>
            <person name="Van Kan J.A.L."/>
        </authorList>
    </citation>
    <scope>NUCLEOTIDE SEQUENCE [LARGE SCALE GENOMIC DNA]</scope>
    <source>
        <strain evidence="2 3">MUCL435</strain>
    </source>
</reference>
<organism evidence="2 3">
    <name type="scientific">Botrytis galanthina</name>
    <dbReference type="NCBI Taxonomy" id="278940"/>
    <lineage>
        <taxon>Eukaryota</taxon>
        <taxon>Fungi</taxon>
        <taxon>Dikarya</taxon>
        <taxon>Ascomycota</taxon>
        <taxon>Pezizomycotina</taxon>
        <taxon>Leotiomycetes</taxon>
        <taxon>Helotiales</taxon>
        <taxon>Sclerotiniaceae</taxon>
        <taxon>Botrytis</taxon>
    </lineage>
</organism>
<proteinExistence type="predicted"/>
<feature type="region of interest" description="Disordered" evidence="1">
    <location>
        <begin position="21"/>
        <end position="48"/>
    </location>
</feature>
<comment type="caution">
    <text evidence="2">The sequence shown here is derived from an EMBL/GenBank/DDBJ whole genome shotgun (WGS) entry which is preliminary data.</text>
</comment>
<dbReference type="EMBL" id="PQXL01000363">
    <property type="protein sequence ID" value="THV46749.1"/>
    <property type="molecule type" value="Genomic_DNA"/>
</dbReference>
<gene>
    <name evidence="2" type="ORF">BGAL_0363g00160</name>
</gene>
<evidence type="ECO:0000256" key="1">
    <source>
        <dbReference type="SAM" id="MobiDB-lite"/>
    </source>
</evidence>